<feature type="transmembrane region" description="Helical" evidence="5">
    <location>
        <begin position="226"/>
        <end position="243"/>
    </location>
</feature>
<dbReference type="EMBL" id="BKAJ01000114">
    <property type="protein sequence ID" value="GEP58946.1"/>
    <property type="molecule type" value="Genomic_DNA"/>
</dbReference>
<feature type="transmembrane region" description="Helical" evidence="5">
    <location>
        <begin position="77"/>
        <end position="99"/>
    </location>
</feature>
<dbReference type="PANTHER" id="PTHR37422">
    <property type="entry name" value="TEICHURONIC ACID BIOSYNTHESIS PROTEIN TUAE"/>
    <property type="match status" value="1"/>
</dbReference>
<comment type="subcellular location">
    <subcellularLocation>
        <location evidence="1">Membrane</location>
        <topology evidence="1">Multi-pass membrane protein</topology>
    </subcellularLocation>
</comment>
<evidence type="ECO:0000256" key="5">
    <source>
        <dbReference type="SAM" id="Phobius"/>
    </source>
</evidence>
<accession>A0A512NJ26</accession>
<dbReference type="GO" id="GO:0016020">
    <property type="term" value="C:membrane"/>
    <property type="evidence" value="ECO:0007669"/>
    <property type="project" value="UniProtKB-SubCell"/>
</dbReference>
<proteinExistence type="predicted"/>
<feature type="transmembrane region" description="Helical" evidence="5">
    <location>
        <begin position="203"/>
        <end position="220"/>
    </location>
</feature>
<evidence type="ECO:0000256" key="1">
    <source>
        <dbReference type="ARBA" id="ARBA00004141"/>
    </source>
</evidence>
<evidence type="ECO:0000313" key="7">
    <source>
        <dbReference type="EMBL" id="GEP58946.1"/>
    </source>
</evidence>
<reference evidence="7 8" key="1">
    <citation type="submission" date="2019-07" db="EMBL/GenBank/DDBJ databases">
        <title>Whole genome shotgun sequence of Reyranella soli NBRC 108950.</title>
        <authorList>
            <person name="Hosoyama A."/>
            <person name="Uohara A."/>
            <person name="Ohji S."/>
            <person name="Ichikawa N."/>
        </authorList>
    </citation>
    <scope>NUCLEOTIDE SEQUENCE [LARGE SCALE GENOMIC DNA]</scope>
    <source>
        <strain evidence="7 8">NBRC 108950</strain>
    </source>
</reference>
<keyword evidence="4 5" id="KW-0472">Membrane</keyword>
<organism evidence="7 8">
    <name type="scientific">Reyranella soli</name>
    <dbReference type="NCBI Taxonomy" id="1230389"/>
    <lineage>
        <taxon>Bacteria</taxon>
        <taxon>Pseudomonadati</taxon>
        <taxon>Pseudomonadota</taxon>
        <taxon>Alphaproteobacteria</taxon>
        <taxon>Hyphomicrobiales</taxon>
        <taxon>Reyranellaceae</taxon>
        <taxon>Reyranella</taxon>
    </lineage>
</organism>
<feature type="transmembrane region" description="Helical" evidence="5">
    <location>
        <begin position="105"/>
        <end position="123"/>
    </location>
</feature>
<name>A0A512NJ26_9HYPH</name>
<comment type="caution">
    <text evidence="7">The sequence shown here is derived from an EMBL/GenBank/DDBJ whole genome shotgun (WGS) entry which is preliminary data.</text>
</comment>
<feature type="transmembrane region" description="Helical" evidence="5">
    <location>
        <begin position="176"/>
        <end position="196"/>
    </location>
</feature>
<feature type="transmembrane region" description="Helical" evidence="5">
    <location>
        <begin position="130"/>
        <end position="156"/>
    </location>
</feature>
<gene>
    <name evidence="7" type="primary">hfsC</name>
    <name evidence="7" type="ORF">RSO01_61120</name>
</gene>
<keyword evidence="8" id="KW-1185">Reference proteome</keyword>
<dbReference type="InterPro" id="IPR007016">
    <property type="entry name" value="O-antigen_ligase-rel_domated"/>
</dbReference>
<sequence length="420" mass="45352">MTVSVYPESRAASVLTRVLFFLFILASFLFYSPVIVGGYEATGAPDDGSDTIRQVGFSAIFLSIVLTLVTTRGAGELFNVPIALVALLLWCWLSVAWAIDPGASFRRIAFTSVVVLGIVYSVSMMEDGSVISIIGLCFALVLMADWAAMAALPQAVHPPADLEFEAAGGAWRGIHIHRNAAGAFGALAALYFLHLLFAGRRRAVAAVFLALSVGFLFFTGSKTSNGVVGVAAAAALLFGYGYRYPVVRKVLSIWALGLVLVAFVELEDFLPDVLAFLEDPRALTGRTQIWEMLVEYAEDHPLLGSGYGSFWAIGNASPVNALGKAWYSTLNVGHNGYLDLLVQTGAVGLAIAMAALVAHPMYLLFTREIHAHMRWFLGAVFTFFWLHNLTETSLLDRANFVWVATLSAICILVRQSKGSP</sequence>
<feature type="transmembrane region" description="Helical" evidence="5">
    <location>
        <begin position="250"/>
        <end position="266"/>
    </location>
</feature>
<evidence type="ECO:0000259" key="6">
    <source>
        <dbReference type="Pfam" id="PF04932"/>
    </source>
</evidence>
<evidence type="ECO:0000313" key="8">
    <source>
        <dbReference type="Proteomes" id="UP000321058"/>
    </source>
</evidence>
<dbReference type="InterPro" id="IPR051533">
    <property type="entry name" value="WaaL-like"/>
</dbReference>
<feature type="transmembrane region" description="Helical" evidence="5">
    <location>
        <begin position="340"/>
        <end position="365"/>
    </location>
</feature>
<dbReference type="Proteomes" id="UP000321058">
    <property type="component" value="Unassembled WGS sequence"/>
</dbReference>
<evidence type="ECO:0000256" key="2">
    <source>
        <dbReference type="ARBA" id="ARBA00022692"/>
    </source>
</evidence>
<dbReference type="PANTHER" id="PTHR37422:SF21">
    <property type="entry name" value="EXOQ-LIKE PROTEIN"/>
    <property type="match status" value="1"/>
</dbReference>
<feature type="domain" description="O-antigen ligase-related" evidence="6">
    <location>
        <begin position="208"/>
        <end position="352"/>
    </location>
</feature>
<keyword evidence="3 5" id="KW-1133">Transmembrane helix</keyword>
<dbReference type="Pfam" id="PF04932">
    <property type="entry name" value="Wzy_C"/>
    <property type="match status" value="1"/>
</dbReference>
<evidence type="ECO:0000256" key="3">
    <source>
        <dbReference type="ARBA" id="ARBA00022989"/>
    </source>
</evidence>
<protein>
    <recommendedName>
        <fullName evidence="6">O-antigen ligase-related domain-containing protein</fullName>
    </recommendedName>
</protein>
<feature type="transmembrane region" description="Helical" evidence="5">
    <location>
        <begin position="51"/>
        <end position="70"/>
    </location>
</feature>
<feature type="transmembrane region" description="Helical" evidence="5">
    <location>
        <begin position="12"/>
        <end position="31"/>
    </location>
</feature>
<dbReference type="AlphaFoldDB" id="A0A512NJ26"/>
<evidence type="ECO:0000256" key="4">
    <source>
        <dbReference type="ARBA" id="ARBA00023136"/>
    </source>
</evidence>
<dbReference type="RefSeq" id="WP_170303471.1">
    <property type="nucleotide sequence ID" value="NZ_BKAJ01000114.1"/>
</dbReference>
<keyword evidence="2 5" id="KW-0812">Transmembrane</keyword>